<dbReference type="NCBIfam" id="TIGR01477">
    <property type="entry name" value="RIFIN"/>
    <property type="match status" value="1"/>
</dbReference>
<dbReference type="VEuPathDB" id="PlasmoDB:PRCDC_0008100"/>
<reference evidence="3 4" key="1">
    <citation type="submission" date="2016-09" db="EMBL/GenBank/DDBJ databases">
        <authorList>
            <consortium name="Pathogen Informatics"/>
        </authorList>
    </citation>
    <scope>NUCLEOTIDE SEQUENCE [LARGE SCALE GENOMIC DNA]</scope>
</reference>
<evidence type="ECO:0000313" key="3">
    <source>
        <dbReference type="EMBL" id="SOV78716.1"/>
    </source>
</evidence>
<sequence>MKVHYINILLFAVSLNILLLTSQVHNQRNHKNTTLHTPTTRLLCECELYVPANYDNDLEMKEVMDNFNKQTQQRFHEYNDRIQSKRMQCKEQCEKEIQKIILKDKLEKELMDKFATLQTDIQSDAIPTCICEKSLPDKVEKECLRCGGVFGGGVMPGFGAIGGSALYALNVWKPAALKAAITAAKQAAATRIATAANASGKIAGEAKGVEIVNMFLKVLGVEEFIPGISDSIGNGIHYTNAGKIADTIWGKYSTTCMGLDNSGSAACDTFNIKFRLFITKGKPDGPPPAQAIPERVADAVDKATKTAKAVTEAEVVKVTAAENAAIEAAQEKAMEATIYNWYTTIGYSILAILIIVLVMIIIYLVLRYRRKKKMKKKLQYIKLLEE</sequence>
<organism evidence="3 4">
    <name type="scientific">Plasmodium reichenowi</name>
    <dbReference type="NCBI Taxonomy" id="5854"/>
    <lineage>
        <taxon>Eukaryota</taxon>
        <taxon>Sar</taxon>
        <taxon>Alveolata</taxon>
        <taxon>Apicomplexa</taxon>
        <taxon>Aconoidasida</taxon>
        <taxon>Haemosporida</taxon>
        <taxon>Plasmodiidae</taxon>
        <taxon>Plasmodium</taxon>
        <taxon>Plasmodium (Laverania)</taxon>
    </lineage>
</organism>
<keyword evidence="1" id="KW-1133">Transmembrane helix</keyword>
<name>A0A2P9DCD5_PLARE</name>
<feature type="chain" id="PRO_5015136310" evidence="2">
    <location>
        <begin position="27"/>
        <end position="386"/>
    </location>
</feature>
<keyword evidence="1" id="KW-0472">Membrane</keyword>
<dbReference type="Pfam" id="PF02009">
    <property type="entry name" value="RIFIN"/>
    <property type="match status" value="1"/>
</dbReference>
<dbReference type="InterPro" id="IPR006373">
    <property type="entry name" value="VSA_Rifin"/>
</dbReference>
<feature type="signal peptide" evidence="2">
    <location>
        <begin position="1"/>
        <end position="26"/>
    </location>
</feature>
<evidence type="ECO:0000313" key="4">
    <source>
        <dbReference type="Proteomes" id="UP000240500"/>
    </source>
</evidence>
<keyword evidence="1" id="KW-0812">Transmembrane</keyword>
<accession>A0A2P9DCD5</accession>
<protein>
    <submittedName>
        <fullName evidence="3">Rifin PIR protein, putative</fullName>
    </submittedName>
</protein>
<proteinExistence type="predicted"/>
<dbReference type="EMBL" id="LT969572">
    <property type="protein sequence ID" value="SOV78716.1"/>
    <property type="molecule type" value="Genomic_DNA"/>
</dbReference>
<dbReference type="VEuPathDB" id="PlasmoDB:PRG01_0906300"/>
<dbReference type="Proteomes" id="UP000240500">
    <property type="component" value="Chromosome 9"/>
</dbReference>
<gene>
    <name evidence="3" type="ORF">PRG01_0906300</name>
</gene>
<feature type="transmembrane region" description="Helical" evidence="1">
    <location>
        <begin position="345"/>
        <end position="366"/>
    </location>
</feature>
<evidence type="ECO:0000256" key="2">
    <source>
        <dbReference type="SAM" id="SignalP"/>
    </source>
</evidence>
<keyword evidence="2" id="KW-0732">Signal</keyword>
<dbReference type="AlphaFoldDB" id="A0A2P9DCD5"/>
<evidence type="ECO:0000256" key="1">
    <source>
        <dbReference type="SAM" id="Phobius"/>
    </source>
</evidence>